<dbReference type="EMBL" id="SADE01000001">
    <property type="protein sequence ID" value="RVU39065.1"/>
    <property type="molecule type" value="Genomic_DNA"/>
</dbReference>
<reference evidence="2" key="1">
    <citation type="submission" date="2019-01" db="EMBL/GenBank/DDBJ databases">
        <title>Gri0909 isolated from a small marine red alga.</title>
        <authorList>
            <person name="Kim J."/>
            <person name="Jeong S.E."/>
            <person name="Jeon C.O."/>
        </authorList>
    </citation>
    <scope>NUCLEOTIDE SEQUENCE [LARGE SCALE GENOMIC DNA]</scope>
    <source>
        <strain evidence="2">Gri0909</strain>
    </source>
</reference>
<protein>
    <recommendedName>
        <fullName evidence="3">SGNH/GDSL hydrolase family protein</fullName>
    </recommendedName>
</protein>
<name>A0A3S2VSX4_9PROT</name>
<evidence type="ECO:0000313" key="1">
    <source>
        <dbReference type="EMBL" id="RVU39065.1"/>
    </source>
</evidence>
<proteinExistence type="predicted"/>
<dbReference type="SUPFAM" id="SSF52266">
    <property type="entry name" value="SGNH hydrolase"/>
    <property type="match status" value="1"/>
</dbReference>
<dbReference type="OrthoDB" id="7363850at2"/>
<dbReference type="Proteomes" id="UP000287447">
    <property type="component" value="Unassembled WGS sequence"/>
</dbReference>
<organism evidence="1 2">
    <name type="scientific">Hwanghaeella grinnelliae</name>
    <dbReference type="NCBI Taxonomy" id="2500179"/>
    <lineage>
        <taxon>Bacteria</taxon>
        <taxon>Pseudomonadati</taxon>
        <taxon>Pseudomonadota</taxon>
        <taxon>Alphaproteobacteria</taxon>
        <taxon>Rhodospirillales</taxon>
        <taxon>Rhodospirillaceae</taxon>
        <taxon>Hwanghaeella</taxon>
    </lineage>
</organism>
<evidence type="ECO:0000313" key="2">
    <source>
        <dbReference type="Proteomes" id="UP000287447"/>
    </source>
</evidence>
<evidence type="ECO:0008006" key="3">
    <source>
        <dbReference type="Google" id="ProtNLM"/>
    </source>
</evidence>
<dbReference type="RefSeq" id="WP_127764437.1">
    <property type="nucleotide sequence ID" value="NZ_SADE01000001.1"/>
</dbReference>
<accession>A0A3S2VSX4</accession>
<keyword evidence="2" id="KW-1185">Reference proteome</keyword>
<gene>
    <name evidence="1" type="ORF">EOI86_07355</name>
</gene>
<sequence length="296" mass="32998">MNAAVLAFFASCIVVFFGFVGATEWLIRDQVLPQDTLGAHSRLLNTSQVSDAAFGDSHAARGFNASDGFINLAYPSENIHDMAVKAMSYFSDHAPGRIILQADPHLFAPYRVNSRHKIDNDVPNLHIRSVRHRSRAFAYWETFLRNGGHLESKVTVTDFGSLLSSGDLSAVPPRKRLLDAQIRRTWHTIRETEHVETARREYAALIDWLVEKGARLCLVSYPVSEDYAAAMASATSSAGHEEEIAFFKNQAARVGAHYWDARAAVRNRGFFRDVDHLNSEGATRFSPDLLKACFGD</sequence>
<comment type="caution">
    <text evidence="1">The sequence shown here is derived from an EMBL/GenBank/DDBJ whole genome shotgun (WGS) entry which is preliminary data.</text>
</comment>
<dbReference type="AlphaFoldDB" id="A0A3S2VSX4"/>